<dbReference type="Proteomes" id="UP000312326">
    <property type="component" value="Chromosome"/>
</dbReference>
<dbReference type="AlphaFoldDB" id="A0A3R6D218"/>
<keyword evidence="1" id="KW-0732">Signal</keyword>
<gene>
    <name evidence="3" type="ORF">DM298_08860</name>
</gene>
<evidence type="ECO:0000256" key="2">
    <source>
        <dbReference type="SAM" id="MobiDB-lite"/>
    </source>
</evidence>
<dbReference type="RefSeq" id="WP_118027316.1">
    <property type="nucleotide sequence ID" value="NZ_CABJBR010000030.1"/>
</dbReference>
<feature type="region of interest" description="Disordered" evidence="2">
    <location>
        <begin position="51"/>
        <end position="111"/>
    </location>
</feature>
<reference evidence="3 4" key="1">
    <citation type="submission" date="2018-06" db="EMBL/GenBank/DDBJ databases">
        <title>Complete genome sequnece of Lactobacillus amylovorus PMRA3.</title>
        <authorList>
            <person name="Nam Y.-D."/>
            <person name="Chung W.-H."/>
            <person name="Park Y.S."/>
            <person name="Kang J."/>
        </authorList>
    </citation>
    <scope>NUCLEOTIDE SEQUENCE [LARGE SCALE GENOMIC DNA]</scope>
    <source>
        <strain evidence="3 4">PMRA3</strain>
    </source>
</reference>
<dbReference type="Pfam" id="PF18957">
    <property type="entry name" value="RibLong"/>
    <property type="match status" value="1"/>
</dbReference>
<evidence type="ECO:0000313" key="4">
    <source>
        <dbReference type="Proteomes" id="UP000312326"/>
    </source>
</evidence>
<dbReference type="InterPro" id="IPR044055">
    <property type="entry name" value="RibLong"/>
</dbReference>
<dbReference type="Pfam" id="PF04650">
    <property type="entry name" value="YSIRK_signal"/>
    <property type="match status" value="1"/>
</dbReference>
<name>A0A3R6D218_LACAM</name>
<dbReference type="NCBIfam" id="TIGR01168">
    <property type="entry name" value="YSIRK_signal"/>
    <property type="match status" value="1"/>
</dbReference>
<evidence type="ECO:0000313" key="3">
    <source>
        <dbReference type="EMBL" id="QDD70946.1"/>
    </source>
</evidence>
<dbReference type="EMBL" id="CP029754">
    <property type="protein sequence ID" value="QDD70946.1"/>
    <property type="molecule type" value="Genomic_DNA"/>
</dbReference>
<proteinExistence type="predicted"/>
<dbReference type="InterPro" id="IPR005877">
    <property type="entry name" value="YSIRK_signal_dom"/>
</dbReference>
<feature type="compositionally biased region" description="Polar residues" evidence="2">
    <location>
        <begin position="51"/>
        <end position="66"/>
    </location>
</feature>
<feature type="compositionally biased region" description="Polar residues" evidence="2">
    <location>
        <begin position="82"/>
        <end position="104"/>
    </location>
</feature>
<evidence type="ECO:0000256" key="1">
    <source>
        <dbReference type="ARBA" id="ARBA00022729"/>
    </source>
</evidence>
<protein>
    <submittedName>
        <fullName evidence="3">Cell surface protein</fullName>
    </submittedName>
</protein>
<feature type="region of interest" description="Disordered" evidence="2">
    <location>
        <begin position="296"/>
        <end position="360"/>
    </location>
</feature>
<accession>A0A3R6D218</accession>
<sequence>MLSKNNFKERLRKMEPRKERFSIRKFSVGAASVLIGFFFMGMDQGQTVRAADTTQNDVNVEQSSSTQKEDANKYQPEYGEKTVTQGSSVDDPATWSTADGNQGNPVDHGSSAKFKSMTGTPEWATGAATDGTITLAPTTSVEAGTYVIPVLVTYGDGTSEKAYAPVTITGVKHDDDNNIWVYGQNTQSSFRIGTFDTHKTNDGSANAMEIVAAPKLDLIKFTNQAYNKDTHQYKDVSSVTYTLNPDKTQYVATLVTINGQTFTGNAITRDLLCQVKSSAVLSFDVDQVQTSWMPVSDQWAQGKDRRANTDASNFASGTGTSFANSQYGDPNGDQRSKSPEQLAGNSRARANINLSGDAAG</sequence>
<feature type="compositionally biased region" description="Polar residues" evidence="2">
    <location>
        <begin position="309"/>
        <end position="328"/>
    </location>
</feature>
<organism evidence="3 4">
    <name type="scientific">Lactobacillus amylovorus</name>
    <dbReference type="NCBI Taxonomy" id="1604"/>
    <lineage>
        <taxon>Bacteria</taxon>
        <taxon>Bacillati</taxon>
        <taxon>Bacillota</taxon>
        <taxon>Bacilli</taxon>
        <taxon>Lactobacillales</taxon>
        <taxon>Lactobacillaceae</taxon>
        <taxon>Lactobacillus</taxon>
    </lineage>
</organism>